<evidence type="ECO:0000313" key="2">
    <source>
        <dbReference type="EMBL" id="EXJ86563.1"/>
    </source>
</evidence>
<accession>W9Y244</accession>
<feature type="region of interest" description="Disordered" evidence="1">
    <location>
        <begin position="136"/>
        <end position="156"/>
    </location>
</feature>
<evidence type="ECO:0000256" key="1">
    <source>
        <dbReference type="SAM" id="MobiDB-lite"/>
    </source>
</evidence>
<dbReference type="AlphaFoldDB" id="W9Y244"/>
<sequence>MPFKSAFSAIKSQLKDLHQEGQRLFNEHSQSQPPQQYQPQPQSQSQPPPQSQPYHSYPGPGYVYQQQPPNLYPGQQAQQAHPSYYQGGVHQQQQQQHAPPLVPQGTHPNNAGPAVYWQPRFDPSIPVSVEWEQKVGNEGWGNDEKQYYTNEPANSF</sequence>
<feature type="region of interest" description="Disordered" evidence="1">
    <location>
        <begin position="1"/>
        <end position="118"/>
    </location>
</feature>
<dbReference type="HOGENOM" id="CLU_1686339_0_0_1"/>
<dbReference type="GeneID" id="19167642"/>
<dbReference type="EMBL" id="AMGY01000003">
    <property type="protein sequence ID" value="EXJ86563.1"/>
    <property type="molecule type" value="Genomic_DNA"/>
</dbReference>
<dbReference type="Proteomes" id="UP000019478">
    <property type="component" value="Unassembled WGS sequence"/>
</dbReference>
<protein>
    <submittedName>
        <fullName evidence="2">Uncharacterized protein</fullName>
    </submittedName>
</protein>
<dbReference type="RefSeq" id="XP_007731842.1">
    <property type="nucleotide sequence ID" value="XM_007733652.1"/>
</dbReference>
<gene>
    <name evidence="2" type="ORF">A1O3_03516</name>
</gene>
<name>W9Y244_9EURO</name>
<keyword evidence="3" id="KW-1185">Reference proteome</keyword>
<dbReference type="OrthoDB" id="192832at2759"/>
<comment type="caution">
    <text evidence="2">The sequence shown here is derived from an EMBL/GenBank/DDBJ whole genome shotgun (WGS) entry which is preliminary data.</text>
</comment>
<feature type="compositionally biased region" description="Low complexity" evidence="1">
    <location>
        <begin position="52"/>
        <end position="69"/>
    </location>
</feature>
<reference evidence="2 3" key="1">
    <citation type="submission" date="2013-03" db="EMBL/GenBank/DDBJ databases">
        <title>The Genome Sequence of Capronia epimyces CBS 606.96.</title>
        <authorList>
            <consortium name="The Broad Institute Genomics Platform"/>
            <person name="Cuomo C."/>
            <person name="de Hoog S."/>
            <person name="Gorbushina A."/>
            <person name="Walker B."/>
            <person name="Young S.K."/>
            <person name="Zeng Q."/>
            <person name="Gargeya S."/>
            <person name="Fitzgerald M."/>
            <person name="Haas B."/>
            <person name="Abouelleil A."/>
            <person name="Allen A.W."/>
            <person name="Alvarado L."/>
            <person name="Arachchi H.M."/>
            <person name="Berlin A.M."/>
            <person name="Chapman S.B."/>
            <person name="Gainer-Dewar J."/>
            <person name="Goldberg J."/>
            <person name="Griggs A."/>
            <person name="Gujja S."/>
            <person name="Hansen M."/>
            <person name="Howarth C."/>
            <person name="Imamovic A."/>
            <person name="Ireland A."/>
            <person name="Larimer J."/>
            <person name="McCowan C."/>
            <person name="Murphy C."/>
            <person name="Pearson M."/>
            <person name="Poon T.W."/>
            <person name="Priest M."/>
            <person name="Roberts A."/>
            <person name="Saif S."/>
            <person name="Shea T."/>
            <person name="Sisk P."/>
            <person name="Sykes S."/>
            <person name="Wortman J."/>
            <person name="Nusbaum C."/>
            <person name="Birren B."/>
        </authorList>
    </citation>
    <scope>NUCLEOTIDE SEQUENCE [LARGE SCALE GENOMIC DNA]</scope>
    <source>
        <strain evidence="2 3">CBS 606.96</strain>
    </source>
</reference>
<dbReference type="STRING" id="1182542.W9Y244"/>
<feature type="compositionally biased region" description="Polar residues" evidence="1">
    <location>
        <begin position="147"/>
        <end position="156"/>
    </location>
</feature>
<evidence type="ECO:0000313" key="3">
    <source>
        <dbReference type="Proteomes" id="UP000019478"/>
    </source>
</evidence>
<feature type="compositionally biased region" description="Low complexity" evidence="1">
    <location>
        <begin position="28"/>
        <end position="45"/>
    </location>
</feature>
<organism evidence="2 3">
    <name type="scientific">Capronia epimyces CBS 606.96</name>
    <dbReference type="NCBI Taxonomy" id="1182542"/>
    <lineage>
        <taxon>Eukaryota</taxon>
        <taxon>Fungi</taxon>
        <taxon>Dikarya</taxon>
        <taxon>Ascomycota</taxon>
        <taxon>Pezizomycotina</taxon>
        <taxon>Eurotiomycetes</taxon>
        <taxon>Chaetothyriomycetidae</taxon>
        <taxon>Chaetothyriales</taxon>
        <taxon>Herpotrichiellaceae</taxon>
        <taxon>Capronia</taxon>
    </lineage>
</organism>
<proteinExistence type="predicted"/>